<feature type="region of interest" description="Disordered" evidence="1">
    <location>
        <begin position="115"/>
        <end position="134"/>
    </location>
</feature>
<evidence type="ECO:0000313" key="2">
    <source>
        <dbReference type="EMBL" id="GFR27909.1"/>
    </source>
</evidence>
<dbReference type="AlphaFoldDB" id="A0A8X6M1K1"/>
<comment type="caution">
    <text evidence="2">The sequence shown here is derived from an EMBL/GenBank/DDBJ whole genome shotgun (WGS) entry which is preliminary data.</text>
</comment>
<dbReference type="Proteomes" id="UP000887116">
    <property type="component" value="Unassembled WGS sequence"/>
</dbReference>
<reference evidence="2" key="1">
    <citation type="submission" date="2020-07" db="EMBL/GenBank/DDBJ databases">
        <title>Multicomponent nature underlies the extraordinary mechanical properties of spider dragline silk.</title>
        <authorList>
            <person name="Kono N."/>
            <person name="Nakamura H."/>
            <person name="Mori M."/>
            <person name="Yoshida Y."/>
            <person name="Ohtoshi R."/>
            <person name="Malay A.D."/>
            <person name="Moran D.A.P."/>
            <person name="Tomita M."/>
            <person name="Numata K."/>
            <person name="Arakawa K."/>
        </authorList>
    </citation>
    <scope>NUCLEOTIDE SEQUENCE</scope>
</reference>
<gene>
    <name evidence="2" type="ORF">TNCT_191611</name>
</gene>
<keyword evidence="3" id="KW-1185">Reference proteome</keyword>
<evidence type="ECO:0000313" key="3">
    <source>
        <dbReference type="Proteomes" id="UP000887116"/>
    </source>
</evidence>
<sequence length="134" mass="14840">MTCKAPYSSPQEYINQLVNLENSPGTHFFLSPRSQYVISCAPLSPSPEALSNPSNRWAGPFNHSIPKMKVVVNTCSSTLLIHSISINQSLPQCNKHKFPMRFSYPEVIFPNSSHLKDPSAHSSGRTLNVTQVAK</sequence>
<name>A0A8X6M1K1_TRICU</name>
<proteinExistence type="predicted"/>
<accession>A0A8X6M1K1</accession>
<dbReference type="EMBL" id="BMAO01008993">
    <property type="protein sequence ID" value="GFR27909.1"/>
    <property type="molecule type" value="Genomic_DNA"/>
</dbReference>
<evidence type="ECO:0000256" key="1">
    <source>
        <dbReference type="SAM" id="MobiDB-lite"/>
    </source>
</evidence>
<feature type="compositionally biased region" description="Polar residues" evidence="1">
    <location>
        <begin position="120"/>
        <end position="134"/>
    </location>
</feature>
<protein>
    <submittedName>
        <fullName evidence="2">Uncharacterized protein</fullName>
    </submittedName>
</protein>
<organism evidence="2 3">
    <name type="scientific">Trichonephila clavata</name>
    <name type="common">Joro spider</name>
    <name type="synonym">Nephila clavata</name>
    <dbReference type="NCBI Taxonomy" id="2740835"/>
    <lineage>
        <taxon>Eukaryota</taxon>
        <taxon>Metazoa</taxon>
        <taxon>Ecdysozoa</taxon>
        <taxon>Arthropoda</taxon>
        <taxon>Chelicerata</taxon>
        <taxon>Arachnida</taxon>
        <taxon>Araneae</taxon>
        <taxon>Araneomorphae</taxon>
        <taxon>Entelegynae</taxon>
        <taxon>Araneoidea</taxon>
        <taxon>Nephilidae</taxon>
        <taxon>Trichonephila</taxon>
    </lineage>
</organism>